<reference evidence="10 11" key="1">
    <citation type="submission" date="2016-08" db="EMBL/GenBank/DDBJ databases">
        <authorList>
            <person name="Seilhamer J.J."/>
        </authorList>
    </citation>
    <scope>NUCLEOTIDE SEQUENCE [LARGE SCALE GENOMIC DNA]</scope>
    <source>
        <strain evidence="10">ING2-E5A</strain>
    </source>
</reference>
<evidence type="ECO:0000256" key="6">
    <source>
        <dbReference type="ARBA" id="ARBA00023136"/>
    </source>
</evidence>
<keyword evidence="11" id="KW-1185">Reference proteome</keyword>
<keyword evidence="5 7" id="KW-1133">Transmembrane helix</keyword>
<accession>A0A1G4G4J0</accession>
<keyword evidence="3" id="KW-0547">Nucleotide-binding</keyword>
<feature type="transmembrane region" description="Helical" evidence="7">
    <location>
        <begin position="303"/>
        <end position="325"/>
    </location>
</feature>
<feature type="transmembrane region" description="Helical" evidence="7">
    <location>
        <begin position="21"/>
        <end position="48"/>
    </location>
</feature>
<keyword evidence="6 7" id="KW-0472">Membrane</keyword>
<dbReference type="Pfam" id="PF00005">
    <property type="entry name" value="ABC_tran"/>
    <property type="match status" value="1"/>
</dbReference>
<name>A0A1G4G4J0_9BACT</name>
<dbReference type="EC" id="3.6.3.-" evidence="10"/>
<evidence type="ECO:0000313" key="11">
    <source>
        <dbReference type="Proteomes" id="UP000178485"/>
    </source>
</evidence>
<sequence>MKGIITILKRFLPPYRKYVALSFLFNLLTAILNVFSLATIIPILQVLFKVNDTVFEFIPWETDGISKIDLVLNNGNWYMAQLIETHGGSATLLFLAIALVVMTLFKTGTAYMGAYFTIPIRTGVVKDIRNKINDKILALPIGFFSEERKGDILARISGDVNEVENSVMSSLDMLFKNPILILIYLVTMIVLSWQLTLFVFVVLPIMGTLMGRVGKTLKRKSFEAQNKWGELMSQIEETLSGLRIIKAFNAEEKISGRFYKGSNTFRRMSNRIARRQYLAHPMSEFLGTLTIAIVLWFGGSLILGGKGIIDAATFIYYLTIFYSIINPIKEFSRSAYAVQRGLASMERIDKILEAQNDIVEPQHPRKLNFVSDINYRDVWFKYNKEWVLKGIDLKIEKGRTVALVGQSGSGKSTMTDLLSRFYDIQEGGIFIDGTNIKEVSLFDLRSKIGYVTQEAILFNDTFFNNIAFGTKNATMEEVIEAAKVANAHDFIMATPEGYQTNIGDRGGKLSGGQRQRISIARAVLKNPEILILDEATSALDTDSERLVQDALEKLMRNRTTIIIAHRLSTIKKADEIHVLREGQIIESGNHNSLYELNGYYTKLCNMQGDLN</sequence>
<dbReference type="InterPro" id="IPR017871">
    <property type="entry name" value="ABC_transporter-like_CS"/>
</dbReference>
<dbReference type="InterPro" id="IPR011527">
    <property type="entry name" value="ABC1_TM_dom"/>
</dbReference>
<evidence type="ECO:0000313" key="10">
    <source>
        <dbReference type="EMBL" id="SCM55760.1"/>
    </source>
</evidence>
<dbReference type="PROSITE" id="PS50893">
    <property type="entry name" value="ABC_TRANSPORTER_2"/>
    <property type="match status" value="1"/>
</dbReference>
<evidence type="ECO:0000259" key="9">
    <source>
        <dbReference type="PROSITE" id="PS50929"/>
    </source>
</evidence>
<comment type="subcellular location">
    <subcellularLocation>
        <location evidence="1">Cell membrane</location>
        <topology evidence="1">Multi-pass membrane protein</topology>
    </subcellularLocation>
</comment>
<dbReference type="GO" id="GO:0034040">
    <property type="term" value="F:ATPase-coupled lipid transmembrane transporter activity"/>
    <property type="evidence" value="ECO:0007669"/>
    <property type="project" value="TreeGrafter"/>
</dbReference>
<dbReference type="InterPro" id="IPR036640">
    <property type="entry name" value="ABC1_TM_sf"/>
</dbReference>
<evidence type="ECO:0000256" key="3">
    <source>
        <dbReference type="ARBA" id="ARBA00022741"/>
    </source>
</evidence>
<evidence type="ECO:0000256" key="1">
    <source>
        <dbReference type="ARBA" id="ARBA00004651"/>
    </source>
</evidence>
<feature type="transmembrane region" description="Helical" evidence="7">
    <location>
        <begin position="87"/>
        <end position="105"/>
    </location>
</feature>
<dbReference type="GO" id="GO:0005524">
    <property type="term" value="F:ATP binding"/>
    <property type="evidence" value="ECO:0007669"/>
    <property type="project" value="UniProtKB-KW"/>
</dbReference>
<dbReference type="EMBL" id="LT608328">
    <property type="protein sequence ID" value="SCM55760.1"/>
    <property type="molecule type" value="Genomic_DNA"/>
</dbReference>
<keyword evidence="2 7" id="KW-0812">Transmembrane</keyword>
<evidence type="ECO:0000256" key="7">
    <source>
        <dbReference type="SAM" id="Phobius"/>
    </source>
</evidence>
<dbReference type="STRING" id="1642646.ING2E5A_0551"/>
<dbReference type="GO" id="GO:0016887">
    <property type="term" value="F:ATP hydrolysis activity"/>
    <property type="evidence" value="ECO:0007669"/>
    <property type="project" value="InterPro"/>
</dbReference>
<keyword evidence="10" id="KW-0378">Hydrolase</keyword>
<dbReference type="KEGG" id="pmuc:ING2E5A_0551"/>
<dbReference type="Gene3D" id="3.40.50.300">
    <property type="entry name" value="P-loop containing nucleotide triphosphate hydrolases"/>
    <property type="match status" value="1"/>
</dbReference>
<dbReference type="CDD" id="cd03251">
    <property type="entry name" value="ABCC_MsbA"/>
    <property type="match status" value="1"/>
</dbReference>
<evidence type="ECO:0000259" key="8">
    <source>
        <dbReference type="PROSITE" id="PS50893"/>
    </source>
</evidence>
<dbReference type="InterPro" id="IPR039421">
    <property type="entry name" value="Type_1_exporter"/>
</dbReference>
<dbReference type="InterPro" id="IPR003439">
    <property type="entry name" value="ABC_transporter-like_ATP-bd"/>
</dbReference>
<dbReference type="PANTHER" id="PTHR24221">
    <property type="entry name" value="ATP-BINDING CASSETTE SUB-FAMILY B"/>
    <property type="match status" value="1"/>
</dbReference>
<dbReference type="GO" id="GO:0005886">
    <property type="term" value="C:plasma membrane"/>
    <property type="evidence" value="ECO:0007669"/>
    <property type="project" value="UniProtKB-SubCell"/>
</dbReference>
<dbReference type="FunFam" id="3.40.50.300:FF:000218">
    <property type="entry name" value="Multidrug ABC transporter ATP-binding protein"/>
    <property type="match status" value="1"/>
</dbReference>
<protein>
    <submittedName>
        <fullName evidence="10">Lipid A export ATP-binding/permease protein MsbA</fullName>
        <ecNumber evidence="10">3.6.3.-</ecNumber>
    </submittedName>
</protein>
<evidence type="ECO:0000256" key="5">
    <source>
        <dbReference type="ARBA" id="ARBA00022989"/>
    </source>
</evidence>
<feature type="transmembrane region" description="Helical" evidence="7">
    <location>
        <begin position="277"/>
        <end position="297"/>
    </location>
</feature>
<organism evidence="10 11">
    <name type="scientific">Petrimonas mucosa</name>
    <dbReference type="NCBI Taxonomy" id="1642646"/>
    <lineage>
        <taxon>Bacteria</taxon>
        <taxon>Pseudomonadati</taxon>
        <taxon>Bacteroidota</taxon>
        <taxon>Bacteroidia</taxon>
        <taxon>Bacteroidales</taxon>
        <taxon>Dysgonomonadaceae</taxon>
        <taxon>Petrimonas</taxon>
    </lineage>
</organism>
<dbReference type="PANTHER" id="PTHR24221:SF654">
    <property type="entry name" value="ATP-BINDING CASSETTE SUB-FAMILY B MEMBER 6"/>
    <property type="match status" value="1"/>
</dbReference>
<dbReference type="GO" id="GO:0140359">
    <property type="term" value="F:ABC-type transporter activity"/>
    <property type="evidence" value="ECO:0007669"/>
    <property type="project" value="InterPro"/>
</dbReference>
<feature type="domain" description="ABC transmembrane type-1" evidence="9">
    <location>
        <begin position="20"/>
        <end position="340"/>
    </location>
</feature>
<dbReference type="PROSITE" id="PS00211">
    <property type="entry name" value="ABC_TRANSPORTER_1"/>
    <property type="match status" value="1"/>
</dbReference>
<dbReference type="RefSeq" id="WP_071136077.1">
    <property type="nucleotide sequence ID" value="NZ_LT608328.1"/>
</dbReference>
<evidence type="ECO:0000256" key="2">
    <source>
        <dbReference type="ARBA" id="ARBA00022692"/>
    </source>
</evidence>
<dbReference type="Proteomes" id="UP000178485">
    <property type="component" value="Chromosome i"/>
</dbReference>
<dbReference type="InterPro" id="IPR027417">
    <property type="entry name" value="P-loop_NTPase"/>
</dbReference>
<dbReference type="SUPFAM" id="SSF52540">
    <property type="entry name" value="P-loop containing nucleoside triphosphate hydrolases"/>
    <property type="match status" value="1"/>
</dbReference>
<dbReference type="AlphaFoldDB" id="A0A1G4G4J0"/>
<evidence type="ECO:0000256" key="4">
    <source>
        <dbReference type="ARBA" id="ARBA00022840"/>
    </source>
</evidence>
<gene>
    <name evidence="10" type="primary">msbA 1</name>
    <name evidence="10" type="ORF">ING2E5A_0551</name>
</gene>
<feature type="transmembrane region" description="Helical" evidence="7">
    <location>
        <begin position="174"/>
        <end position="191"/>
    </location>
</feature>
<dbReference type="SMART" id="SM00382">
    <property type="entry name" value="AAA"/>
    <property type="match status" value="1"/>
</dbReference>
<feature type="domain" description="ABC transporter" evidence="8">
    <location>
        <begin position="373"/>
        <end position="606"/>
    </location>
</feature>
<proteinExistence type="predicted"/>
<keyword evidence="4 10" id="KW-0067">ATP-binding</keyword>
<dbReference type="Pfam" id="PF00664">
    <property type="entry name" value="ABC_membrane"/>
    <property type="match status" value="1"/>
</dbReference>
<dbReference type="CDD" id="cd18552">
    <property type="entry name" value="ABC_6TM_MsbA_like"/>
    <property type="match status" value="1"/>
</dbReference>
<dbReference type="PROSITE" id="PS50929">
    <property type="entry name" value="ABC_TM1F"/>
    <property type="match status" value="1"/>
</dbReference>
<dbReference type="InterPro" id="IPR003593">
    <property type="entry name" value="AAA+_ATPase"/>
</dbReference>
<dbReference type="SUPFAM" id="SSF90123">
    <property type="entry name" value="ABC transporter transmembrane region"/>
    <property type="match status" value="1"/>
</dbReference>
<dbReference type="Gene3D" id="1.20.1560.10">
    <property type="entry name" value="ABC transporter type 1, transmembrane domain"/>
    <property type="match status" value="1"/>
</dbReference>